<dbReference type="PANTHER" id="PTHR45856">
    <property type="entry name" value="ALPHA/BETA-HYDROLASES SUPERFAMILY PROTEIN"/>
    <property type="match status" value="1"/>
</dbReference>
<evidence type="ECO:0000259" key="1">
    <source>
        <dbReference type="Pfam" id="PF01764"/>
    </source>
</evidence>
<protein>
    <submittedName>
        <fullName evidence="3">Uncharacterized protein LOC109471392</fullName>
    </submittedName>
</protein>
<dbReference type="Proteomes" id="UP000515135">
    <property type="component" value="Unplaced"/>
</dbReference>
<dbReference type="CDD" id="cd00519">
    <property type="entry name" value="Lipase_3"/>
    <property type="match status" value="1"/>
</dbReference>
<feature type="domain" description="Fungal lipase-type" evidence="1">
    <location>
        <begin position="169"/>
        <end position="308"/>
    </location>
</feature>
<dbReference type="RefSeq" id="XP_019626238.1">
    <property type="nucleotide sequence ID" value="XM_019770679.1"/>
</dbReference>
<reference evidence="3" key="1">
    <citation type="submission" date="2025-08" db="UniProtKB">
        <authorList>
            <consortium name="RefSeq"/>
        </authorList>
    </citation>
    <scope>IDENTIFICATION</scope>
    <source>
        <tissue evidence="3">Gonad</tissue>
    </source>
</reference>
<evidence type="ECO:0000313" key="3">
    <source>
        <dbReference type="RefSeq" id="XP_019626238.1"/>
    </source>
</evidence>
<dbReference type="KEGG" id="bbel:109471392"/>
<accession>A0A6P4YPC3</accession>
<dbReference type="InterPro" id="IPR051218">
    <property type="entry name" value="Sec_MonoDiacylglyc_Lipase"/>
</dbReference>
<dbReference type="InterPro" id="IPR029058">
    <property type="entry name" value="AB_hydrolase_fold"/>
</dbReference>
<dbReference type="Pfam" id="PF01764">
    <property type="entry name" value="Lipase_3"/>
    <property type="match status" value="1"/>
</dbReference>
<dbReference type="SUPFAM" id="SSF53474">
    <property type="entry name" value="alpha/beta-Hydrolases"/>
    <property type="match status" value="1"/>
</dbReference>
<dbReference type="GO" id="GO:0006629">
    <property type="term" value="P:lipid metabolic process"/>
    <property type="evidence" value="ECO:0007669"/>
    <property type="project" value="InterPro"/>
</dbReference>
<dbReference type="GeneID" id="109471392"/>
<dbReference type="InterPro" id="IPR002921">
    <property type="entry name" value="Fungal_lipase-type"/>
</dbReference>
<dbReference type="OrthoDB" id="438440at2759"/>
<name>A0A6P4YPC3_BRABE</name>
<gene>
    <name evidence="3" type="primary">LOC109471392</name>
</gene>
<organism evidence="2 3">
    <name type="scientific">Branchiostoma belcheri</name>
    <name type="common">Amphioxus</name>
    <dbReference type="NCBI Taxonomy" id="7741"/>
    <lineage>
        <taxon>Eukaryota</taxon>
        <taxon>Metazoa</taxon>
        <taxon>Chordata</taxon>
        <taxon>Cephalochordata</taxon>
        <taxon>Leptocardii</taxon>
        <taxon>Amphioxiformes</taxon>
        <taxon>Branchiostomatidae</taxon>
        <taxon>Branchiostoma</taxon>
    </lineage>
</organism>
<sequence length="505" mass="56048">MGTCASVNANQVEVRVGTAVFIRPAPSQATAATTKKLKVSDATPEKLKQAFKLDFYPKEITDKATLVTQIHKGETNQRRGCTNLYMHVEMAQRPVVKSGDVQRALICSGAACWSDPLNADTIKKFLEGTGVRDGHDFVEVNVKRERNVSDGGREVRYLVAETRNREEVFVAFKGTTEFKDVMDSLSIWQEGGGQSRDNHDVGVGGKYHKGFKELAFLVPAQSILEKYSDSRIVVCGHSLGGAVAHIVALNMMACLLKEGKKQQLDKVTSITFGAPYFGNDGAQQFAEKHNFSPRLLTIVNEEDPVPYILRLAETIQCAGQTVLKKVKTFSDTAKPIVLGILDLLSAVGMSNEKTSEGAKDNFSKLSDKLDECKSKLREWGLTAKDLDSLYVPLGWYLCIRSSKPEAGEGAVWKRTLWTNPGQHISPDIRDWKEEDFQSHSLAHYLMAFYEVTDKKEYQVEGRVEVTAHFEEEKAGDPTLVDMLYGAASMLTWPLTAAWNKLSPKK</sequence>
<proteinExistence type="predicted"/>
<keyword evidence="2" id="KW-1185">Reference proteome</keyword>
<dbReference type="PANTHER" id="PTHR45856:SF11">
    <property type="entry name" value="FUNGAL LIPASE-LIKE DOMAIN-CONTAINING PROTEIN"/>
    <property type="match status" value="1"/>
</dbReference>
<dbReference type="AlphaFoldDB" id="A0A6P4YPC3"/>
<dbReference type="Gene3D" id="3.40.50.1820">
    <property type="entry name" value="alpha/beta hydrolase"/>
    <property type="match status" value="1"/>
</dbReference>
<evidence type="ECO:0000313" key="2">
    <source>
        <dbReference type="Proteomes" id="UP000515135"/>
    </source>
</evidence>